<keyword evidence="4" id="KW-1185">Reference proteome</keyword>
<feature type="domain" description="DUF403" evidence="1">
    <location>
        <begin position="519"/>
        <end position="844"/>
    </location>
</feature>
<gene>
    <name evidence="3" type="ORF">PS2015_983</name>
</gene>
<name>A0A0S2KC53_9GAMM</name>
<accession>A0A0S2KC53</accession>
<feature type="domain" description="Circularly permuted ATP-grasp type 2" evidence="2">
    <location>
        <begin position="88"/>
        <end position="473"/>
    </location>
</feature>
<dbReference type="Pfam" id="PF04168">
    <property type="entry name" value="Alpha-E"/>
    <property type="match status" value="1"/>
</dbReference>
<dbReference type="OrthoDB" id="9804079at2"/>
<dbReference type="RefSeq" id="WP_058021169.1">
    <property type="nucleotide sequence ID" value="NZ_CP013189.1"/>
</dbReference>
<evidence type="ECO:0000313" key="4">
    <source>
        <dbReference type="Proteomes" id="UP000065641"/>
    </source>
</evidence>
<dbReference type="PANTHER" id="PTHR34595:SF2">
    <property type="entry name" value="BLR2978 PROTEIN"/>
    <property type="match status" value="1"/>
</dbReference>
<dbReference type="SUPFAM" id="SSF56059">
    <property type="entry name" value="Glutathione synthetase ATP-binding domain-like"/>
    <property type="match status" value="1"/>
</dbReference>
<dbReference type="PANTHER" id="PTHR34595">
    <property type="entry name" value="BLR5612 PROTEIN"/>
    <property type="match status" value="1"/>
</dbReference>
<evidence type="ECO:0000313" key="3">
    <source>
        <dbReference type="EMBL" id="ALO45652.1"/>
    </source>
</evidence>
<dbReference type="AlphaFoldDB" id="A0A0S2KC53"/>
<dbReference type="KEGG" id="pspi:PS2015_983"/>
<evidence type="ECO:0000259" key="1">
    <source>
        <dbReference type="Pfam" id="PF04168"/>
    </source>
</evidence>
<dbReference type="Gene3D" id="3.40.50.11290">
    <property type="match status" value="1"/>
</dbReference>
<organism evidence="3 4">
    <name type="scientific">Pseudohongiella spirulinae</name>
    <dbReference type="NCBI Taxonomy" id="1249552"/>
    <lineage>
        <taxon>Bacteria</taxon>
        <taxon>Pseudomonadati</taxon>
        <taxon>Pseudomonadota</taxon>
        <taxon>Gammaproteobacteria</taxon>
        <taxon>Pseudomonadales</taxon>
        <taxon>Pseudohongiellaceae</taxon>
        <taxon>Pseudohongiella</taxon>
    </lineage>
</organism>
<sequence length="874" mass="97995">MQADSSPDSVKALLRDYAGSQSFDELFDEGRPRAHWQHLLSEYAALGPEILVQRSDEAQSRLHENGVTFNPYEDDPGQLRSWRLDCVPWVINTQEWASLEQGLQQRSRLLAHLLDDLYGERRLIREGWLPPELVYTHPGFLFSAADSPSLIERPLLIFHGTDVVRDEAGQWQALADWTQSPSGVGYALENRITLSRALPGLYRDAPLQRLAGFLQAQHRCLASLAPKQRDQANIVLLTPGPGSAGYFEHAWLANYMNIPLVEGDDLLVREGQVSVRTLGGLDKVDVILRQINDPWCDPLELRPDSLLGVPGLLQAARNGEVHIVNALGAGVLEHPALMAFLPQLCERLLGESLRLPCRETLWCGDDASLKRVRQAPEEWVIKDITKPGKVFHVDQMGLEPARHLRMDLDARPHLFTAQRPLKAATTPGFSPQTGLFEKQQVSMRFFSLLEPDDCQRPVTEQHYRTMPGGVAWVGEPGSALMKSPVVKDIWVLAPVPQPHISMLRQAGGPILFTRDGKDLPCRVAESLFWLGRYGERLDIRARLLRESLSKLLQEDPQTETSSLLPDLLTALGIAPEEKKLAAALQDIAEHPRFSRYHVLARDRLLNLLSDQGQGGMPGIFASFQRNSRAVRDHLGDDSWRAISKVRQRCNAMSRSKGVVAGQRELEAVVLDLAAFFSLCNETMPHHYGWRFLDIGRFIERVLATLELLKLALLTARQPGVALWEVVLATTDNFTVYRRRFRSQLHPSAILDLLLFDETNPRSVGYMLKRIGRQVARLPDQDNTSYRNQENRLIIEASSTLHLADIDSLAGLENSESAREALNDLLDRLIAPMSALSNAVSHSHFSHVEAPRQLVTMQISPGLDDGRVPGRGERR</sequence>
<dbReference type="Proteomes" id="UP000065641">
    <property type="component" value="Chromosome"/>
</dbReference>
<dbReference type="Pfam" id="PF14403">
    <property type="entry name" value="CP_ATPgrasp_2"/>
    <property type="match status" value="1"/>
</dbReference>
<dbReference type="PATRIC" id="fig|1249552.3.peg.991"/>
<evidence type="ECO:0000259" key="2">
    <source>
        <dbReference type="Pfam" id="PF14403"/>
    </source>
</evidence>
<dbReference type="InterPro" id="IPR051680">
    <property type="entry name" value="ATP-dep_Glu-Cys_Ligase-2"/>
</dbReference>
<dbReference type="InterPro" id="IPR007296">
    <property type="entry name" value="DUF403"/>
</dbReference>
<protein>
    <submittedName>
        <fullName evidence="3">Protein containing domains DUF404, DUF407, DUF403</fullName>
    </submittedName>
</protein>
<dbReference type="InterPro" id="IPR025841">
    <property type="entry name" value="CP_ATPgrasp_2"/>
</dbReference>
<dbReference type="EMBL" id="CP013189">
    <property type="protein sequence ID" value="ALO45652.1"/>
    <property type="molecule type" value="Genomic_DNA"/>
</dbReference>
<dbReference type="STRING" id="1249552.PS2015_983"/>
<reference evidence="3 4" key="1">
    <citation type="submission" date="2015-11" db="EMBL/GenBank/DDBJ databases">
        <authorList>
            <person name="Zhang Y."/>
            <person name="Guo Z."/>
        </authorList>
    </citation>
    <scope>NUCLEOTIDE SEQUENCE [LARGE SCALE GENOMIC DNA]</scope>
    <source>
        <strain evidence="3 4">KCTC 32221</strain>
    </source>
</reference>
<proteinExistence type="predicted"/>